<gene>
    <name evidence="1" type="ORF">F4821DRAFT_100601</name>
</gene>
<dbReference type="Proteomes" id="UP001497680">
    <property type="component" value="Unassembled WGS sequence"/>
</dbReference>
<proteinExistence type="predicted"/>
<protein>
    <submittedName>
        <fullName evidence="1">RWD-domain-containing protein</fullName>
    </submittedName>
</protein>
<dbReference type="EMBL" id="MU394305">
    <property type="protein sequence ID" value="KAI6087859.1"/>
    <property type="molecule type" value="Genomic_DNA"/>
</dbReference>
<comment type="caution">
    <text evidence="1">The sequence shown here is derived from an EMBL/GenBank/DDBJ whole genome shotgun (WGS) entry which is preliminary data.</text>
</comment>
<evidence type="ECO:0000313" key="2">
    <source>
        <dbReference type="Proteomes" id="UP001497680"/>
    </source>
</evidence>
<sequence>MGKEEQVEEREVLDSIFPEEITDISDTEYRISIKLDLPDDGNDDDEPSEPPTLILHVRYPDDYPDEAPMLDLSPPQNASPYPYFSVAADKEKLLKGLEDTIQENMGMAMIFTVVTTLKEEAEQLVAERKEIAAKAHEEVMLAAEREENKKFHGTPVNPETFMKWREGFLKEMEEKAQREEEERLAELKKARVKEPIKLTGKQLWERGLVGKIDEGDDDESIPLDQIEKLKVEA</sequence>
<evidence type="ECO:0000313" key="1">
    <source>
        <dbReference type="EMBL" id="KAI6087859.1"/>
    </source>
</evidence>
<name>A0ACC0D543_9PEZI</name>
<keyword evidence="2" id="KW-1185">Reference proteome</keyword>
<organism evidence="1 2">
    <name type="scientific">Hypoxylon rubiginosum</name>
    <dbReference type="NCBI Taxonomy" id="110542"/>
    <lineage>
        <taxon>Eukaryota</taxon>
        <taxon>Fungi</taxon>
        <taxon>Dikarya</taxon>
        <taxon>Ascomycota</taxon>
        <taxon>Pezizomycotina</taxon>
        <taxon>Sordariomycetes</taxon>
        <taxon>Xylariomycetidae</taxon>
        <taxon>Xylariales</taxon>
        <taxon>Hypoxylaceae</taxon>
        <taxon>Hypoxylon</taxon>
    </lineage>
</organism>
<accession>A0ACC0D543</accession>
<reference evidence="1 2" key="1">
    <citation type="journal article" date="2022" name="New Phytol.">
        <title>Ecological generalism drives hyperdiversity of secondary metabolite gene clusters in xylarialean endophytes.</title>
        <authorList>
            <person name="Franco M.E.E."/>
            <person name="Wisecaver J.H."/>
            <person name="Arnold A.E."/>
            <person name="Ju Y.M."/>
            <person name="Slot J.C."/>
            <person name="Ahrendt S."/>
            <person name="Moore L.P."/>
            <person name="Eastman K.E."/>
            <person name="Scott K."/>
            <person name="Konkel Z."/>
            <person name="Mondo S.J."/>
            <person name="Kuo A."/>
            <person name="Hayes R.D."/>
            <person name="Haridas S."/>
            <person name="Andreopoulos B."/>
            <person name="Riley R."/>
            <person name="LaButti K."/>
            <person name="Pangilinan J."/>
            <person name="Lipzen A."/>
            <person name="Amirebrahimi M."/>
            <person name="Yan J."/>
            <person name="Adam C."/>
            <person name="Keymanesh K."/>
            <person name="Ng V."/>
            <person name="Louie K."/>
            <person name="Northen T."/>
            <person name="Drula E."/>
            <person name="Henrissat B."/>
            <person name="Hsieh H.M."/>
            <person name="Youens-Clark K."/>
            <person name="Lutzoni F."/>
            <person name="Miadlikowska J."/>
            <person name="Eastwood D.C."/>
            <person name="Hamelin R.C."/>
            <person name="Grigoriev I.V."/>
            <person name="U'Ren J.M."/>
        </authorList>
    </citation>
    <scope>NUCLEOTIDE SEQUENCE [LARGE SCALE GENOMIC DNA]</scope>
    <source>
        <strain evidence="1 2">ER1909</strain>
    </source>
</reference>